<dbReference type="AlphaFoldDB" id="A0A9D1ST66"/>
<name>A0A9D1ST66_9FIRM</name>
<evidence type="ECO:0000256" key="1">
    <source>
        <dbReference type="SAM" id="SignalP"/>
    </source>
</evidence>
<keyword evidence="1" id="KW-0732">Signal</keyword>
<dbReference type="Pfam" id="PF19499">
    <property type="entry name" value="DUF6034"/>
    <property type="match status" value="1"/>
</dbReference>
<feature type="signal peptide" evidence="1">
    <location>
        <begin position="1"/>
        <end position="20"/>
    </location>
</feature>
<gene>
    <name evidence="2" type="ORF">IAD24_06870</name>
</gene>
<evidence type="ECO:0000313" key="3">
    <source>
        <dbReference type="Proteomes" id="UP000824128"/>
    </source>
</evidence>
<evidence type="ECO:0008006" key="4">
    <source>
        <dbReference type="Google" id="ProtNLM"/>
    </source>
</evidence>
<proteinExistence type="predicted"/>
<organism evidence="2 3">
    <name type="scientific">Candidatus Aphodomorpha intestinavium</name>
    <dbReference type="NCBI Taxonomy" id="2840672"/>
    <lineage>
        <taxon>Bacteria</taxon>
        <taxon>Bacillati</taxon>
        <taxon>Bacillota</taxon>
        <taxon>Clostridia</taxon>
        <taxon>Eubacteriales</taxon>
        <taxon>Candidatus Aphodomorpha</taxon>
    </lineage>
</organism>
<dbReference type="PROSITE" id="PS51257">
    <property type="entry name" value="PROKAR_LIPOPROTEIN"/>
    <property type="match status" value="1"/>
</dbReference>
<reference evidence="2" key="2">
    <citation type="journal article" date="2021" name="PeerJ">
        <title>Extensive microbial diversity within the chicken gut microbiome revealed by metagenomics and culture.</title>
        <authorList>
            <person name="Gilroy R."/>
            <person name="Ravi A."/>
            <person name="Getino M."/>
            <person name="Pursley I."/>
            <person name="Horton D.L."/>
            <person name="Alikhan N.F."/>
            <person name="Baker D."/>
            <person name="Gharbi K."/>
            <person name="Hall N."/>
            <person name="Watson M."/>
            <person name="Adriaenssens E.M."/>
            <person name="Foster-Nyarko E."/>
            <person name="Jarju S."/>
            <person name="Secka A."/>
            <person name="Antonio M."/>
            <person name="Oren A."/>
            <person name="Chaudhuri R.R."/>
            <person name="La Ragione R."/>
            <person name="Hildebrand F."/>
            <person name="Pallen M.J."/>
        </authorList>
    </citation>
    <scope>NUCLEOTIDE SEQUENCE</scope>
    <source>
        <strain evidence="2">ChiGjej2B2-16831</strain>
    </source>
</reference>
<protein>
    <recommendedName>
        <fullName evidence="4">Lipoprotein</fullName>
    </recommendedName>
</protein>
<feature type="chain" id="PRO_5039286206" description="Lipoprotein" evidence="1">
    <location>
        <begin position="21"/>
        <end position="512"/>
    </location>
</feature>
<reference evidence="2" key="1">
    <citation type="submission" date="2020-10" db="EMBL/GenBank/DDBJ databases">
        <authorList>
            <person name="Gilroy R."/>
        </authorList>
    </citation>
    <scope>NUCLEOTIDE SEQUENCE</scope>
    <source>
        <strain evidence="2">ChiGjej2B2-16831</strain>
    </source>
</reference>
<evidence type="ECO:0000313" key="2">
    <source>
        <dbReference type="EMBL" id="HIU94868.1"/>
    </source>
</evidence>
<comment type="caution">
    <text evidence="2">The sequence shown here is derived from an EMBL/GenBank/DDBJ whole genome shotgun (WGS) entry which is preliminary data.</text>
</comment>
<sequence>MKRSAAILALAALLALTGCQETPDTEFVIGKDTDRMVEMAQASAAPAPAGTDAADGAQEPLHAVRTVTGADGLLTIRLDAELALPEGPVSIVRAAPALYTEAQARALFDLFFPDERPYQTAMQVETKETLEQAIRELQRRYADGEYAGTQQEYEAELAALQQAFAAAPDGQPADGRSDGSPVYTYGGEAMEYGVYDDRYEFQLFSVTTRTPAQLMTGSSARFRLSAPRSYSLRSPVRLGADGAGVPEEAAAALTVSFDEARALCEQVLAAAGEDPAQFAVSEAFVLDDEDINGQTHGNFAYHLRFARLVGGVPSIVGTDESGAIVNAVQAGDEGGAAIPWSYESIQFTVDNGGLVSAKWSDPAAVGETVVADAALRPLAEILDIFETMMKARYEGMVRTLFEGRIRTEIVIERAQLCMVRVREQNTAAQEQAGLYVPAWVFYGFDRGQNDAGDTRYSVTSISDLSGIAAEGGVDVSADGQFAACPAEQPAYERIYLVINAVDGSVIDLAKGY</sequence>
<accession>A0A9D1ST66</accession>
<dbReference type="EMBL" id="DVNZ01000220">
    <property type="protein sequence ID" value="HIU94868.1"/>
    <property type="molecule type" value="Genomic_DNA"/>
</dbReference>
<dbReference type="Proteomes" id="UP000824128">
    <property type="component" value="Unassembled WGS sequence"/>
</dbReference>
<dbReference type="InterPro" id="IPR046098">
    <property type="entry name" value="DUF6034"/>
</dbReference>